<dbReference type="STRING" id="1569628.A0A316UHX0"/>
<dbReference type="EC" id="6.1.1.17" evidence="1"/>
<name>A0A316UHX0_9BASI</name>
<accession>A0A316UHX0</accession>
<keyword evidence="2 7" id="KW-0436">Ligase</keyword>
<dbReference type="GO" id="GO:0005739">
    <property type="term" value="C:mitochondrion"/>
    <property type="evidence" value="ECO:0007669"/>
    <property type="project" value="TreeGrafter"/>
</dbReference>
<dbReference type="InterPro" id="IPR014729">
    <property type="entry name" value="Rossmann-like_a/b/a_fold"/>
</dbReference>
<dbReference type="NCBIfam" id="TIGR00464">
    <property type="entry name" value="gltX_bact"/>
    <property type="match status" value="1"/>
</dbReference>
<evidence type="ECO:0000256" key="4">
    <source>
        <dbReference type="ARBA" id="ARBA00022840"/>
    </source>
</evidence>
<gene>
    <name evidence="10" type="ORF">BDZ90DRAFT_209222</name>
</gene>
<dbReference type="RefSeq" id="XP_025359432.1">
    <property type="nucleotide sequence ID" value="XM_025504038.1"/>
</dbReference>
<dbReference type="Pfam" id="PF00749">
    <property type="entry name" value="tRNA-synt_1c"/>
    <property type="match status" value="1"/>
</dbReference>
<keyword evidence="5 7" id="KW-0030">Aminoacyl-tRNA synthetase</keyword>
<dbReference type="Gene3D" id="3.40.50.620">
    <property type="entry name" value="HUPs"/>
    <property type="match status" value="1"/>
</dbReference>
<keyword evidence="4 7" id="KW-0067">ATP-binding</keyword>
<dbReference type="InterPro" id="IPR004527">
    <property type="entry name" value="Glu-tRNA-ligase_bac/mito"/>
</dbReference>
<dbReference type="PANTHER" id="PTHR43311:SF2">
    <property type="entry name" value="GLUTAMATE--TRNA LIGASE, MITOCHONDRIAL-RELATED"/>
    <property type="match status" value="1"/>
</dbReference>
<protein>
    <recommendedName>
        <fullName evidence="1">glutamate--tRNA ligase</fullName>
        <ecNumber evidence="1">6.1.1.17</ecNumber>
    </recommendedName>
    <alternativeName>
        <fullName evidence="6">Glutamyl-tRNA synthetase</fullName>
    </alternativeName>
</protein>
<evidence type="ECO:0000256" key="6">
    <source>
        <dbReference type="ARBA" id="ARBA00030865"/>
    </source>
</evidence>
<evidence type="ECO:0000313" key="11">
    <source>
        <dbReference type="Proteomes" id="UP000245884"/>
    </source>
</evidence>
<dbReference type="GO" id="GO:0008270">
    <property type="term" value="F:zinc ion binding"/>
    <property type="evidence" value="ECO:0007669"/>
    <property type="project" value="InterPro"/>
</dbReference>
<dbReference type="InterPro" id="IPR049940">
    <property type="entry name" value="GluQ/Sye"/>
</dbReference>
<dbReference type="SUPFAM" id="SSF52374">
    <property type="entry name" value="Nucleotidylyl transferase"/>
    <property type="match status" value="1"/>
</dbReference>
<reference evidence="10 11" key="1">
    <citation type="journal article" date="2018" name="Mol. Biol. Evol.">
        <title>Broad Genomic Sampling Reveals a Smut Pathogenic Ancestry of the Fungal Clade Ustilaginomycotina.</title>
        <authorList>
            <person name="Kijpornyongpan T."/>
            <person name="Mondo S.J."/>
            <person name="Barry K."/>
            <person name="Sandor L."/>
            <person name="Lee J."/>
            <person name="Lipzen A."/>
            <person name="Pangilinan J."/>
            <person name="LaButti K."/>
            <person name="Hainaut M."/>
            <person name="Henrissat B."/>
            <person name="Grigoriev I.V."/>
            <person name="Spatafora J.W."/>
            <person name="Aime M.C."/>
        </authorList>
    </citation>
    <scope>NUCLEOTIDE SEQUENCE [LARGE SCALE GENOMIC DNA]</scope>
    <source>
        <strain evidence="10 11">MCA 5214</strain>
    </source>
</reference>
<dbReference type="PROSITE" id="PS00178">
    <property type="entry name" value="AA_TRNA_LIGASE_I"/>
    <property type="match status" value="1"/>
</dbReference>
<dbReference type="CDD" id="cd00808">
    <property type="entry name" value="GluRS_core"/>
    <property type="match status" value="1"/>
</dbReference>
<comment type="similarity">
    <text evidence="7">Belongs to the class-I aminoacyl-tRNA synthetase family.</text>
</comment>
<dbReference type="InterPro" id="IPR001412">
    <property type="entry name" value="aa-tRNA-synth_I_CS"/>
</dbReference>
<organism evidence="10 11">
    <name type="scientific">Jaminaea rosea</name>
    <dbReference type="NCBI Taxonomy" id="1569628"/>
    <lineage>
        <taxon>Eukaryota</taxon>
        <taxon>Fungi</taxon>
        <taxon>Dikarya</taxon>
        <taxon>Basidiomycota</taxon>
        <taxon>Ustilaginomycotina</taxon>
        <taxon>Exobasidiomycetes</taxon>
        <taxon>Microstromatales</taxon>
        <taxon>Microstromatales incertae sedis</taxon>
        <taxon>Jaminaea</taxon>
    </lineage>
</organism>
<evidence type="ECO:0000256" key="1">
    <source>
        <dbReference type="ARBA" id="ARBA00012835"/>
    </source>
</evidence>
<keyword evidence="11" id="KW-1185">Reference proteome</keyword>
<dbReference type="InterPro" id="IPR000924">
    <property type="entry name" value="Glu/Gln-tRNA-synth"/>
</dbReference>
<evidence type="ECO:0000256" key="3">
    <source>
        <dbReference type="ARBA" id="ARBA00022741"/>
    </source>
</evidence>
<dbReference type="GeneID" id="37025861"/>
<dbReference type="InterPro" id="IPR020058">
    <property type="entry name" value="Glu/Gln-tRNA-synth_Ib_cat-dom"/>
</dbReference>
<dbReference type="GO" id="GO:0006424">
    <property type="term" value="P:glutamyl-tRNA aminoacylation"/>
    <property type="evidence" value="ECO:0007669"/>
    <property type="project" value="InterPro"/>
</dbReference>
<evidence type="ECO:0000256" key="5">
    <source>
        <dbReference type="ARBA" id="ARBA00023146"/>
    </source>
</evidence>
<evidence type="ECO:0000259" key="9">
    <source>
        <dbReference type="Pfam" id="PF00749"/>
    </source>
</evidence>
<feature type="non-terminal residue" evidence="10">
    <location>
        <position position="366"/>
    </location>
</feature>
<evidence type="ECO:0000256" key="8">
    <source>
        <dbReference type="SAM" id="MobiDB-lite"/>
    </source>
</evidence>
<dbReference type="GO" id="GO:0004818">
    <property type="term" value="F:glutamate-tRNA ligase activity"/>
    <property type="evidence" value="ECO:0007669"/>
    <property type="project" value="UniProtKB-EC"/>
</dbReference>
<evidence type="ECO:0000256" key="2">
    <source>
        <dbReference type="ARBA" id="ARBA00022598"/>
    </source>
</evidence>
<sequence>TTTANHASASASSPTLSSSATPIAPRLRFAPSPTGHLHLGGLRTALFNHLFARRYNGSWILRIEDTDQSRLVPGATDALQEVLEWCGLDWDEGPGRTGGSCGPWIQSERLEIHRQYAEKLIATGKAYRDFRTEGFADSAGSDAAGPSRQRGRGPRIVAADDYVPPDEDEARALIRDGRSFVVRFKMPSAPLTHSDLVYGPLNFPADVGASDPILLKSDGWPTYHLANVVDDHLMGVTHVLRGEEWLPSVPKHLALYEALGLAPPVFAHLPLLVNKDGSKLSKRSGDVHVAAYRAAGWEPEALVNWVALLGYNHHGQGPARLEGNRNEDGEVLSMQDLIASFDPKRISHSRATPDAGKLAFLNRRHL</sequence>
<dbReference type="PRINTS" id="PR00987">
    <property type="entry name" value="TRNASYNTHGLU"/>
</dbReference>
<feature type="non-terminal residue" evidence="10">
    <location>
        <position position="1"/>
    </location>
</feature>
<dbReference type="AlphaFoldDB" id="A0A316UHX0"/>
<dbReference type="OrthoDB" id="428822at2759"/>
<evidence type="ECO:0000256" key="7">
    <source>
        <dbReference type="RuleBase" id="RU363037"/>
    </source>
</evidence>
<feature type="region of interest" description="Disordered" evidence="8">
    <location>
        <begin position="1"/>
        <end position="20"/>
    </location>
</feature>
<dbReference type="EMBL" id="KZ819679">
    <property type="protein sequence ID" value="PWN24820.1"/>
    <property type="molecule type" value="Genomic_DNA"/>
</dbReference>
<keyword evidence="3 7" id="KW-0547">Nucleotide-binding</keyword>
<keyword evidence="7" id="KW-0648">Protein biosynthesis</keyword>
<dbReference type="Proteomes" id="UP000245884">
    <property type="component" value="Unassembled WGS sequence"/>
</dbReference>
<proteinExistence type="inferred from homology"/>
<dbReference type="PANTHER" id="PTHR43311">
    <property type="entry name" value="GLUTAMATE--TRNA LIGASE"/>
    <property type="match status" value="1"/>
</dbReference>
<dbReference type="InterPro" id="IPR033910">
    <property type="entry name" value="GluRS_core"/>
</dbReference>
<dbReference type="GO" id="GO:0005524">
    <property type="term" value="F:ATP binding"/>
    <property type="evidence" value="ECO:0007669"/>
    <property type="project" value="UniProtKB-KW"/>
</dbReference>
<evidence type="ECO:0000313" key="10">
    <source>
        <dbReference type="EMBL" id="PWN24820.1"/>
    </source>
</evidence>
<feature type="domain" description="Glutamyl/glutaminyl-tRNA synthetase class Ib catalytic" evidence="9">
    <location>
        <begin position="26"/>
        <end position="358"/>
    </location>
</feature>